<dbReference type="Gene3D" id="3.40.50.300">
    <property type="entry name" value="P-loop containing nucleotide triphosphate hydrolases"/>
    <property type="match status" value="2"/>
</dbReference>
<sequence length="1294" mass="143301">MSFAGSMKSGLEQFSSPMASPAPEKASNVYTIGGIPVEFPHKPYGTQLAFMGRVIATLDKAQRQGRCHALLESPTGTGKSLSLLCSTLAWQKNFRSKPPVPNPNEQSVGPDASLDPLAFGGGFIPEPESLDNSALGRSGYSSQAANSKKEKKHTVPRIYYSTRTHGQISQVIREYSKTSYRGPMAVLASRKHYCTNRHVCGKENVDDECKKLLKDESMGCPEFKNVHRIKSHSSLQKGGSNEVHDIEDLVKIGQAVRGCSYFAARSMAEETPLVFCPYNYILNPTIRKAMEVDLRGAIVILDEAHNVEDIARDAGSLDVEEESLDALLAELGQLCLNESESMVYQPLYDMIQGIISWIGQKKDNLERREFEHYFSCWTGSEALAELQEAGATRECFPILQECAVKAIKAASEADMDGVHLSGRSAVILEGLFSTLSYFFSENGAHVCDYRLALQKYVKRDASLATQNLAVSLNLWLLNPAVVFKEIAGLSLSIILTSGTLSPMGSFASELGVQFETCMEAPHVIDVESQLWAAVIPSGPGNYRLNASYKTADRIDFQDALGASLEEICKVVPGGVLVFFPSYKLLEKLQSRWIQTGQWSRLNAQKPLFVEPRGNHEDFESVLKCYYDSIHGKTRRGRGAAVKSKPKKGNKPKMDQLPAKEHQQKAAAFLAVCRGKVSEGIDFADDNARVVVVVGIPFPNINDIHVVLKKKYNDTYKTTRNLLSGSQWYCYQAFRALNQAIGRCIRHRLDYGAIILLDERFKKEENTTYISKWLRKSIKYYDNFDMSMEGLRNFFKGKEDLSQNDHKVGATIKMKDYHMDREPLSLKSQYNKTSRKQARKKIKCDVNGNEAVKIISDSNIVAAKSRKVTQFLVAMRKETTSASDLTVKSDAQDQFVEAEEKNFRKCTQPDLNASAQGDTRCSETILAEYYESSSGESIVQESIGAITMDEATSAMVEDCNELLAPLCGPSFSDANLSGGLSERSFSVVTPELKPAYSVCGPELEPSSSRSVNSQSSKRRLPISLQMCVHSQTDPPTSSDTICGIRNTNWHIGLTPCHTSNGFWRLDMLKNTSNDFIFLDMDKKLHLSCLSCNNPLGLPEHNFFILCSLALSSKDSLVSFYRNGSVGAHLQRLLYAGEPSKVSVAIADISSVNNHMFTAQTGKVPLPGVWCEEDGCVFRVFSCCFCMNSGNNLGVQVLATDSSNTHLMNKVIFYVDRVLIKGQEDESEEKPLVAANGSNFSQPLFSNSLPKDPCTTQSKSLVISSSTKSKLRLPKRLSTTGRCITEHNWETSDMLQ</sequence>
<dbReference type="Pfam" id="PF06733">
    <property type="entry name" value="DEAD_2"/>
    <property type="match status" value="1"/>
</dbReference>
<organism evidence="19 20">
    <name type="scientific">Aristolochia fimbriata</name>
    <name type="common">White veined hardy Dutchman's pipe vine</name>
    <dbReference type="NCBI Taxonomy" id="158543"/>
    <lineage>
        <taxon>Eukaryota</taxon>
        <taxon>Viridiplantae</taxon>
        <taxon>Streptophyta</taxon>
        <taxon>Embryophyta</taxon>
        <taxon>Tracheophyta</taxon>
        <taxon>Spermatophyta</taxon>
        <taxon>Magnoliopsida</taxon>
        <taxon>Magnoliidae</taxon>
        <taxon>Piperales</taxon>
        <taxon>Aristolochiaceae</taxon>
        <taxon>Aristolochia</taxon>
    </lineage>
</organism>
<evidence type="ECO:0000256" key="11">
    <source>
        <dbReference type="ARBA" id="ARBA00023004"/>
    </source>
</evidence>
<dbReference type="GO" id="GO:0006289">
    <property type="term" value="P:nucleotide-excision repair"/>
    <property type="evidence" value="ECO:0007669"/>
    <property type="project" value="TreeGrafter"/>
</dbReference>
<dbReference type="InterPro" id="IPR045028">
    <property type="entry name" value="DinG/Rad3-like"/>
</dbReference>
<keyword evidence="10" id="KW-0067">ATP-binding</keyword>
<evidence type="ECO:0000256" key="7">
    <source>
        <dbReference type="ARBA" id="ARBA00022763"/>
    </source>
</evidence>
<evidence type="ECO:0000256" key="9">
    <source>
        <dbReference type="ARBA" id="ARBA00022806"/>
    </source>
</evidence>
<dbReference type="InterPro" id="IPR027417">
    <property type="entry name" value="P-loop_NTPase"/>
</dbReference>
<dbReference type="InterPro" id="IPR014013">
    <property type="entry name" value="Helic_SF1/SF2_ATP-bd_DinG/Rad3"/>
</dbReference>
<keyword evidence="12" id="KW-0411">Iron-sulfur</keyword>
<feature type="domain" description="Helicase ATP-binding" evidence="18">
    <location>
        <begin position="33"/>
        <end position="351"/>
    </location>
</feature>
<gene>
    <name evidence="19" type="ORF">H6P81_018801</name>
</gene>
<keyword evidence="14" id="KW-0413">Isomerase</keyword>
<evidence type="ECO:0000256" key="12">
    <source>
        <dbReference type="ARBA" id="ARBA00023014"/>
    </source>
</evidence>
<comment type="subcellular location">
    <subcellularLocation>
        <location evidence="2">Nucleus</location>
    </subcellularLocation>
</comment>
<dbReference type="PROSITE" id="PS51193">
    <property type="entry name" value="HELICASE_ATP_BIND_2"/>
    <property type="match status" value="1"/>
</dbReference>
<comment type="similarity">
    <text evidence="3">Belongs to the DEAD box helicase family. DEAH subfamily.</text>
</comment>
<comment type="caution">
    <text evidence="19">The sequence shown here is derived from an EMBL/GenBank/DDBJ whole genome shotgun (WGS) entry which is preliminary data.</text>
</comment>
<dbReference type="PANTHER" id="PTHR11472">
    <property type="entry name" value="DNA REPAIR DEAD HELICASE RAD3/XP-D SUBFAMILY MEMBER"/>
    <property type="match status" value="1"/>
</dbReference>
<dbReference type="SUPFAM" id="SSF52540">
    <property type="entry name" value="P-loop containing nucleoside triphosphate hydrolases"/>
    <property type="match status" value="1"/>
</dbReference>
<dbReference type="GO" id="GO:1990918">
    <property type="term" value="P:double-strand break repair involved in meiotic recombination"/>
    <property type="evidence" value="ECO:0007669"/>
    <property type="project" value="TreeGrafter"/>
</dbReference>
<evidence type="ECO:0000256" key="3">
    <source>
        <dbReference type="ARBA" id="ARBA00008792"/>
    </source>
</evidence>
<keyword evidence="15" id="KW-0539">Nucleus</keyword>
<feature type="region of interest" description="Disordered" evidence="17">
    <location>
        <begin position="130"/>
        <end position="154"/>
    </location>
</feature>
<dbReference type="GO" id="GO:0003678">
    <property type="term" value="F:DNA helicase activity"/>
    <property type="evidence" value="ECO:0007669"/>
    <property type="project" value="InterPro"/>
</dbReference>
<dbReference type="InterPro" id="IPR006555">
    <property type="entry name" value="ATP-dep_Helicase_C"/>
</dbReference>
<dbReference type="GO" id="GO:0046872">
    <property type="term" value="F:metal ion binding"/>
    <property type="evidence" value="ECO:0007669"/>
    <property type="project" value="UniProtKB-KW"/>
</dbReference>
<evidence type="ECO:0000256" key="10">
    <source>
        <dbReference type="ARBA" id="ARBA00022840"/>
    </source>
</evidence>
<evidence type="ECO:0000256" key="13">
    <source>
        <dbReference type="ARBA" id="ARBA00023204"/>
    </source>
</evidence>
<dbReference type="SMART" id="SM00491">
    <property type="entry name" value="HELICc2"/>
    <property type="match status" value="1"/>
</dbReference>
<dbReference type="EMBL" id="JAINDJ010000007">
    <property type="protein sequence ID" value="KAG9442947.1"/>
    <property type="molecule type" value="Genomic_DNA"/>
</dbReference>
<dbReference type="GO" id="GO:0051539">
    <property type="term" value="F:4 iron, 4 sulfur cluster binding"/>
    <property type="evidence" value="ECO:0007669"/>
    <property type="project" value="UniProtKB-KW"/>
</dbReference>
<dbReference type="InterPro" id="IPR006554">
    <property type="entry name" value="Helicase-like_DEXD_c2"/>
</dbReference>
<keyword evidence="11" id="KW-0408">Iron</keyword>
<keyword evidence="7" id="KW-0227">DNA damage</keyword>
<reference evidence="19 20" key="1">
    <citation type="submission" date="2021-07" db="EMBL/GenBank/DDBJ databases">
        <title>The Aristolochia fimbriata genome: insights into angiosperm evolution, floral development and chemical biosynthesis.</title>
        <authorList>
            <person name="Jiao Y."/>
        </authorList>
    </citation>
    <scope>NUCLEOTIDE SEQUENCE [LARGE SCALE GENOMIC DNA]</scope>
    <source>
        <strain evidence="19">IBCAS-2021</strain>
        <tissue evidence="19">Leaf</tissue>
    </source>
</reference>
<keyword evidence="6" id="KW-0547">Nucleotide-binding</keyword>
<keyword evidence="4" id="KW-0004">4Fe-4S</keyword>
<evidence type="ECO:0000256" key="4">
    <source>
        <dbReference type="ARBA" id="ARBA00022485"/>
    </source>
</evidence>
<dbReference type="GO" id="GO:0016818">
    <property type="term" value="F:hydrolase activity, acting on acid anhydrides, in phosphorus-containing anhydrides"/>
    <property type="evidence" value="ECO:0007669"/>
    <property type="project" value="InterPro"/>
</dbReference>
<evidence type="ECO:0000256" key="2">
    <source>
        <dbReference type="ARBA" id="ARBA00004123"/>
    </source>
</evidence>
<dbReference type="CDD" id="cd18788">
    <property type="entry name" value="SF2_C_XPD"/>
    <property type="match status" value="1"/>
</dbReference>
<evidence type="ECO:0000313" key="20">
    <source>
        <dbReference type="Proteomes" id="UP000825729"/>
    </source>
</evidence>
<evidence type="ECO:0000256" key="5">
    <source>
        <dbReference type="ARBA" id="ARBA00022723"/>
    </source>
</evidence>
<keyword evidence="20" id="KW-1185">Reference proteome</keyword>
<evidence type="ECO:0000313" key="19">
    <source>
        <dbReference type="EMBL" id="KAG9442947.1"/>
    </source>
</evidence>
<dbReference type="PANTHER" id="PTHR11472:SF47">
    <property type="entry name" value="FANCONI ANEMIA GROUP J PROTEIN"/>
    <property type="match status" value="1"/>
</dbReference>
<evidence type="ECO:0000256" key="17">
    <source>
        <dbReference type="SAM" id="MobiDB-lite"/>
    </source>
</evidence>
<dbReference type="Proteomes" id="UP000825729">
    <property type="component" value="Unassembled WGS sequence"/>
</dbReference>
<comment type="cofactor">
    <cofactor evidence="1">
        <name>[4Fe-4S] cluster</name>
        <dbReference type="ChEBI" id="CHEBI:49883"/>
    </cofactor>
</comment>
<accession>A0AAV7E670</accession>
<feature type="compositionally biased region" description="Basic residues" evidence="17">
    <location>
        <begin position="635"/>
        <end position="650"/>
    </location>
</feature>
<evidence type="ECO:0000256" key="16">
    <source>
        <dbReference type="ARBA" id="ARBA00082714"/>
    </source>
</evidence>
<keyword evidence="9" id="KW-0347">Helicase</keyword>
<dbReference type="SMART" id="SM00488">
    <property type="entry name" value="DEXDc2"/>
    <property type="match status" value="1"/>
</dbReference>
<dbReference type="GO" id="GO:0005634">
    <property type="term" value="C:nucleus"/>
    <property type="evidence" value="ECO:0007669"/>
    <property type="project" value="UniProtKB-SubCell"/>
</dbReference>
<feature type="region of interest" description="Disordered" evidence="17">
    <location>
        <begin position="1"/>
        <end position="25"/>
    </location>
</feature>
<feature type="region of interest" description="Disordered" evidence="17">
    <location>
        <begin position="635"/>
        <end position="657"/>
    </location>
</feature>
<dbReference type="InterPro" id="IPR010614">
    <property type="entry name" value="RAD3-like_helicase_DEAD"/>
</dbReference>
<evidence type="ECO:0000256" key="1">
    <source>
        <dbReference type="ARBA" id="ARBA00001966"/>
    </source>
</evidence>
<name>A0AAV7E670_ARIFI</name>
<evidence type="ECO:0000256" key="14">
    <source>
        <dbReference type="ARBA" id="ARBA00023235"/>
    </source>
</evidence>
<protein>
    <recommendedName>
        <fullName evidence="16">DNA 5'-3' helicase FANCJ</fullName>
    </recommendedName>
</protein>
<evidence type="ECO:0000259" key="18">
    <source>
        <dbReference type="PROSITE" id="PS51193"/>
    </source>
</evidence>
<dbReference type="FunFam" id="3.40.50.300:FF:000731">
    <property type="entry name" value="Fanconi anemia group J protein homolog"/>
    <property type="match status" value="1"/>
</dbReference>
<dbReference type="GO" id="GO:0005524">
    <property type="term" value="F:ATP binding"/>
    <property type="evidence" value="ECO:0007669"/>
    <property type="project" value="UniProtKB-KW"/>
</dbReference>
<evidence type="ECO:0000256" key="15">
    <source>
        <dbReference type="ARBA" id="ARBA00023242"/>
    </source>
</evidence>
<keyword evidence="5" id="KW-0479">Metal-binding</keyword>
<dbReference type="GO" id="GO:0003677">
    <property type="term" value="F:DNA binding"/>
    <property type="evidence" value="ECO:0007669"/>
    <property type="project" value="InterPro"/>
</dbReference>
<dbReference type="Pfam" id="PF13307">
    <property type="entry name" value="Helicase_C_2"/>
    <property type="match status" value="1"/>
</dbReference>
<evidence type="ECO:0000256" key="8">
    <source>
        <dbReference type="ARBA" id="ARBA00022801"/>
    </source>
</evidence>
<keyword evidence="13" id="KW-0234">DNA repair</keyword>
<evidence type="ECO:0000256" key="6">
    <source>
        <dbReference type="ARBA" id="ARBA00022741"/>
    </source>
</evidence>
<proteinExistence type="inferred from homology"/>
<keyword evidence="8" id="KW-0378">Hydrolase</keyword>